<feature type="coiled-coil region" evidence="4">
    <location>
        <begin position="103"/>
        <end position="130"/>
    </location>
</feature>
<evidence type="ECO:0000256" key="5">
    <source>
        <dbReference type="SAM" id="MobiDB-lite"/>
    </source>
</evidence>
<dbReference type="OrthoDB" id="328377at2759"/>
<feature type="region of interest" description="Disordered" evidence="5">
    <location>
        <begin position="1"/>
        <end position="51"/>
    </location>
</feature>
<evidence type="ECO:0000313" key="7">
    <source>
        <dbReference type="Proteomes" id="UP000221165"/>
    </source>
</evidence>
<dbReference type="InterPro" id="IPR026060">
    <property type="entry name" value="AMY1"/>
</dbReference>
<gene>
    <name evidence="6" type="ORF">CSUI_009049</name>
</gene>
<feature type="compositionally biased region" description="Polar residues" evidence="5">
    <location>
        <begin position="12"/>
        <end position="21"/>
    </location>
</feature>
<comment type="caution">
    <text evidence="6">The sequence shown here is derived from an EMBL/GenBank/DDBJ whole genome shotgun (WGS) entry which is preliminary data.</text>
</comment>
<evidence type="ECO:0000256" key="4">
    <source>
        <dbReference type="SAM" id="Coils"/>
    </source>
</evidence>
<dbReference type="PANTHER" id="PTHR13168:SF0">
    <property type="entry name" value="C-MYC-BINDING PROTEIN"/>
    <property type="match status" value="1"/>
</dbReference>
<name>A0A2C6JJP8_9APIC</name>
<protein>
    <submittedName>
        <fullName evidence="6">Associate of myc 1 domain-containing protein</fullName>
    </submittedName>
</protein>
<evidence type="ECO:0000256" key="1">
    <source>
        <dbReference type="ARBA" id="ARBA00004123"/>
    </source>
</evidence>
<dbReference type="PRINTS" id="PR02028">
    <property type="entry name" value="CMYCBINDINGP"/>
</dbReference>
<dbReference type="GO" id="GO:0005634">
    <property type="term" value="C:nucleus"/>
    <property type="evidence" value="ECO:0007669"/>
    <property type="project" value="UniProtKB-SubCell"/>
</dbReference>
<dbReference type="EMBL" id="MIGC01005253">
    <property type="protein sequence ID" value="PHJ17131.1"/>
    <property type="molecule type" value="Genomic_DNA"/>
</dbReference>
<evidence type="ECO:0000313" key="6">
    <source>
        <dbReference type="EMBL" id="PHJ17131.1"/>
    </source>
</evidence>
<evidence type="ECO:0000256" key="2">
    <source>
        <dbReference type="ARBA" id="ARBA00009389"/>
    </source>
</evidence>
<dbReference type="PANTHER" id="PTHR13168">
    <property type="entry name" value="ASSOCIATE OF C-MYC AMY-1"/>
    <property type="match status" value="1"/>
</dbReference>
<dbReference type="RefSeq" id="XP_067918856.1">
    <property type="nucleotide sequence ID" value="XM_068069168.1"/>
</dbReference>
<dbReference type="GeneID" id="94432379"/>
<sequence length="187" mass="21061">MSTGTREEESPSDIQSDSGSGTTADAVPGPPPAPEANTAPPSLDEAKVRRRKQKMREFRKYLVDTRVIDALLTLLVALWEAEERPSEPQEFFIDYFGEYRDPVLDEIDELKKLQEELSVSNKELQEKQKELCTSQPPQIMTGPKVKRNPPQAIRKQKANSCSQTCIFCGRKHFSVIPSSILSRPDNT</sequence>
<proteinExistence type="inferred from homology"/>
<dbReference type="VEuPathDB" id="ToxoDB:CSUI_009049"/>
<dbReference type="Proteomes" id="UP000221165">
    <property type="component" value="Unassembled WGS sequence"/>
</dbReference>
<keyword evidence="7" id="KW-1185">Reference proteome</keyword>
<keyword evidence="3" id="KW-0539">Nucleus</keyword>
<organism evidence="6 7">
    <name type="scientific">Cystoisospora suis</name>
    <dbReference type="NCBI Taxonomy" id="483139"/>
    <lineage>
        <taxon>Eukaryota</taxon>
        <taxon>Sar</taxon>
        <taxon>Alveolata</taxon>
        <taxon>Apicomplexa</taxon>
        <taxon>Conoidasida</taxon>
        <taxon>Coccidia</taxon>
        <taxon>Eucoccidiorida</taxon>
        <taxon>Eimeriorina</taxon>
        <taxon>Sarcocystidae</taxon>
        <taxon>Cystoisospora</taxon>
    </lineage>
</organism>
<keyword evidence="4" id="KW-0175">Coiled coil</keyword>
<comment type="similarity">
    <text evidence="2">Belongs to the AMY1 family.</text>
</comment>
<reference evidence="6 7" key="1">
    <citation type="journal article" date="2017" name="Int. J. Parasitol.">
        <title>The genome of the protozoan parasite Cystoisospora suis and a reverse vaccinology approach to identify vaccine candidates.</title>
        <authorList>
            <person name="Palmieri N."/>
            <person name="Shrestha A."/>
            <person name="Ruttkowski B."/>
            <person name="Beck T."/>
            <person name="Vogl C."/>
            <person name="Tomley F."/>
            <person name="Blake D.P."/>
            <person name="Joachim A."/>
        </authorList>
    </citation>
    <scope>NUCLEOTIDE SEQUENCE [LARGE SCALE GENOMIC DNA]</scope>
    <source>
        <strain evidence="6 7">Wien I</strain>
    </source>
</reference>
<dbReference type="GO" id="GO:0003713">
    <property type="term" value="F:transcription coactivator activity"/>
    <property type="evidence" value="ECO:0007669"/>
    <property type="project" value="InterPro"/>
</dbReference>
<accession>A0A2C6JJP8</accession>
<comment type="subcellular location">
    <subcellularLocation>
        <location evidence="1">Nucleus</location>
    </subcellularLocation>
</comment>
<dbReference type="AlphaFoldDB" id="A0A2C6JJP8"/>
<evidence type="ECO:0000256" key="3">
    <source>
        <dbReference type="ARBA" id="ARBA00023242"/>
    </source>
</evidence>